<sequence length="204" mass="21493">MIRGSRPGPRRADVGPRDLLAVRVEEGDALDACVGGHGVDDRGALHLAVCIAAAVALGRALDGGLARTALGDRLTALLRPGQGDDDHDSREHPDRAGLPTDFVVRHHIAPCGECREAPEAPTAPRDVRLHRSPQGWSRADKAVKVRAPSGPSWVDVSARATGCADTSNGKSCRGGRLSLDVMVQAGTPPGRDRTDTRRRPCATC</sequence>
<keyword evidence="3" id="KW-1185">Reference proteome</keyword>
<evidence type="ECO:0000313" key="3">
    <source>
        <dbReference type="Proteomes" id="UP000019489"/>
    </source>
</evidence>
<protein>
    <submittedName>
        <fullName evidence="2">Uncharacterized protein</fullName>
    </submittedName>
</protein>
<reference evidence="2 3" key="1">
    <citation type="submission" date="2013-08" db="EMBL/GenBank/DDBJ databases">
        <title>Intrasporangium oryzae NRRL B-24470.</title>
        <authorList>
            <person name="Liu H."/>
            <person name="Wang G."/>
        </authorList>
    </citation>
    <scope>NUCLEOTIDE SEQUENCE [LARGE SCALE GENOMIC DNA]</scope>
    <source>
        <strain evidence="2 3">NRRL B-24470</strain>
    </source>
</reference>
<dbReference type="EMBL" id="AWSA01000023">
    <property type="protein sequence ID" value="EWT01351.1"/>
    <property type="molecule type" value="Genomic_DNA"/>
</dbReference>
<dbReference type="AlphaFoldDB" id="W9G5A7"/>
<name>W9G5A7_9MICO</name>
<dbReference type="STRING" id="1386089.N865_08490"/>
<feature type="region of interest" description="Disordered" evidence="1">
    <location>
        <begin position="184"/>
        <end position="204"/>
    </location>
</feature>
<comment type="caution">
    <text evidence="2">The sequence shown here is derived from an EMBL/GenBank/DDBJ whole genome shotgun (WGS) entry which is preliminary data.</text>
</comment>
<organism evidence="2 3">
    <name type="scientific">Intrasporangium oryzae NRRL B-24470</name>
    <dbReference type="NCBI Taxonomy" id="1386089"/>
    <lineage>
        <taxon>Bacteria</taxon>
        <taxon>Bacillati</taxon>
        <taxon>Actinomycetota</taxon>
        <taxon>Actinomycetes</taxon>
        <taxon>Micrococcales</taxon>
        <taxon>Intrasporangiaceae</taxon>
        <taxon>Intrasporangium</taxon>
    </lineage>
</organism>
<evidence type="ECO:0000313" key="2">
    <source>
        <dbReference type="EMBL" id="EWT01351.1"/>
    </source>
</evidence>
<accession>W9G5A7</accession>
<dbReference type="Proteomes" id="UP000019489">
    <property type="component" value="Unassembled WGS sequence"/>
</dbReference>
<gene>
    <name evidence="2" type="ORF">N865_08490</name>
</gene>
<evidence type="ECO:0000256" key="1">
    <source>
        <dbReference type="SAM" id="MobiDB-lite"/>
    </source>
</evidence>
<proteinExistence type="predicted"/>